<dbReference type="GO" id="GO:0000160">
    <property type="term" value="P:phosphorelay signal transduction system"/>
    <property type="evidence" value="ECO:0007669"/>
    <property type="project" value="InterPro"/>
</dbReference>
<comment type="similarity">
    <text evidence="1">Belongs to the AfsR/DnrI/RedD regulatory family.</text>
</comment>
<comment type="caution">
    <text evidence="5">The sequence shown here is derived from an EMBL/GenBank/DDBJ whole genome shotgun (WGS) entry which is preliminary data.</text>
</comment>
<dbReference type="Gene3D" id="1.25.40.10">
    <property type="entry name" value="Tetratricopeptide repeat domain"/>
    <property type="match status" value="1"/>
</dbReference>
<organism evidence="5 6">
    <name type="scientific">Nocardioides humilatus</name>
    <dbReference type="NCBI Taxonomy" id="2607660"/>
    <lineage>
        <taxon>Bacteria</taxon>
        <taxon>Bacillati</taxon>
        <taxon>Actinomycetota</taxon>
        <taxon>Actinomycetes</taxon>
        <taxon>Propionibacteriales</taxon>
        <taxon>Nocardioidaceae</taxon>
        <taxon>Nocardioides</taxon>
    </lineage>
</organism>
<dbReference type="InterPro" id="IPR036388">
    <property type="entry name" value="WH-like_DNA-bd_sf"/>
</dbReference>
<dbReference type="AlphaFoldDB" id="A0A5B1LJS4"/>
<dbReference type="PANTHER" id="PTHR35807">
    <property type="entry name" value="TRANSCRIPTIONAL REGULATOR REDD-RELATED"/>
    <property type="match status" value="1"/>
</dbReference>
<dbReference type="Proteomes" id="UP000325003">
    <property type="component" value="Unassembled WGS sequence"/>
</dbReference>
<dbReference type="SUPFAM" id="SSF48452">
    <property type="entry name" value="TPR-like"/>
    <property type="match status" value="1"/>
</dbReference>
<dbReference type="InterPro" id="IPR005158">
    <property type="entry name" value="BTAD"/>
</dbReference>
<dbReference type="SUPFAM" id="SSF46894">
    <property type="entry name" value="C-terminal effector domain of the bipartite response regulators"/>
    <property type="match status" value="1"/>
</dbReference>
<accession>A0A5B1LJS4</accession>
<evidence type="ECO:0000313" key="5">
    <source>
        <dbReference type="EMBL" id="KAA1420985.1"/>
    </source>
</evidence>
<dbReference type="InterPro" id="IPR011990">
    <property type="entry name" value="TPR-like_helical_dom_sf"/>
</dbReference>
<dbReference type="InterPro" id="IPR051677">
    <property type="entry name" value="AfsR-DnrI-RedD_regulator"/>
</dbReference>
<dbReference type="SMART" id="SM00862">
    <property type="entry name" value="Trans_reg_C"/>
    <property type="match status" value="1"/>
</dbReference>
<dbReference type="GO" id="GO:0003677">
    <property type="term" value="F:DNA binding"/>
    <property type="evidence" value="ECO:0007669"/>
    <property type="project" value="UniProtKB-KW"/>
</dbReference>
<feature type="domain" description="Bacterial transcriptional activator" evidence="4">
    <location>
        <begin position="105"/>
        <end position="249"/>
    </location>
</feature>
<evidence type="ECO:0000259" key="3">
    <source>
        <dbReference type="SMART" id="SM00862"/>
    </source>
</evidence>
<keyword evidence="2 5" id="KW-0238">DNA-binding</keyword>
<gene>
    <name evidence="5" type="ORF">F0U44_01200</name>
</gene>
<dbReference type="RefSeq" id="WP_149726445.1">
    <property type="nucleotide sequence ID" value="NZ_VUJV01000001.1"/>
</dbReference>
<proteinExistence type="inferred from homology"/>
<evidence type="ECO:0000313" key="6">
    <source>
        <dbReference type="Proteomes" id="UP000325003"/>
    </source>
</evidence>
<dbReference type="Pfam" id="PF03704">
    <property type="entry name" value="BTAD"/>
    <property type="match status" value="1"/>
</dbReference>
<protein>
    <submittedName>
        <fullName evidence="5">DNA-binding protein</fullName>
    </submittedName>
</protein>
<name>A0A5B1LJS4_9ACTN</name>
<dbReference type="SMART" id="SM01043">
    <property type="entry name" value="BTAD"/>
    <property type="match status" value="1"/>
</dbReference>
<evidence type="ECO:0000256" key="1">
    <source>
        <dbReference type="ARBA" id="ARBA00005820"/>
    </source>
</evidence>
<dbReference type="GO" id="GO:0006355">
    <property type="term" value="P:regulation of DNA-templated transcription"/>
    <property type="evidence" value="ECO:0007669"/>
    <property type="project" value="InterPro"/>
</dbReference>
<evidence type="ECO:0000256" key="2">
    <source>
        <dbReference type="ARBA" id="ARBA00023125"/>
    </source>
</evidence>
<dbReference type="InterPro" id="IPR016032">
    <property type="entry name" value="Sig_transdc_resp-reg_C-effctor"/>
</dbReference>
<sequence>MTVRIYLTSRVRVENGEHLLDERALPGRQGRLVLAYLAAERSRPVARDELGLELWGDEVPDAWEKGLMAIISKLRAALRSIGLPDDTLRTAFGCYQLVLPPGSWVDIEDAAHAVHEAETAIAAGRPLDGYAPAYVAYMVGRRPFLIGEDGPWASRRRGALREIYLRALECAIVCDAANGELSEAVQAAEDLIALEPFRESAYQRLMCALAEAGNRAEAIKVYERCRRVLDEELGVPPSAQTRAVYNQVLQG</sequence>
<reference evidence="5 6" key="1">
    <citation type="submission" date="2019-09" db="EMBL/GenBank/DDBJ databases">
        <title>Nocardioides panacisoli sp. nov., isolated from the soil of a ginseng field.</title>
        <authorList>
            <person name="Cho C."/>
        </authorList>
    </citation>
    <scope>NUCLEOTIDE SEQUENCE [LARGE SCALE GENOMIC DNA]</scope>
    <source>
        <strain evidence="5 6">BN130099</strain>
    </source>
</reference>
<reference evidence="5 6" key="2">
    <citation type="submission" date="2019-09" db="EMBL/GenBank/DDBJ databases">
        <authorList>
            <person name="Jin C."/>
        </authorList>
    </citation>
    <scope>NUCLEOTIDE SEQUENCE [LARGE SCALE GENOMIC DNA]</scope>
    <source>
        <strain evidence="5 6">BN130099</strain>
    </source>
</reference>
<dbReference type="EMBL" id="VUJV01000001">
    <property type="protein sequence ID" value="KAA1420985.1"/>
    <property type="molecule type" value="Genomic_DNA"/>
</dbReference>
<feature type="domain" description="OmpR/PhoB-type" evidence="3">
    <location>
        <begin position="21"/>
        <end position="97"/>
    </location>
</feature>
<dbReference type="Gene3D" id="1.10.10.10">
    <property type="entry name" value="Winged helix-like DNA-binding domain superfamily/Winged helix DNA-binding domain"/>
    <property type="match status" value="1"/>
</dbReference>
<evidence type="ECO:0000259" key="4">
    <source>
        <dbReference type="SMART" id="SM01043"/>
    </source>
</evidence>
<dbReference type="InterPro" id="IPR001867">
    <property type="entry name" value="OmpR/PhoB-type_DNA-bd"/>
</dbReference>
<keyword evidence="6" id="KW-1185">Reference proteome</keyword>